<sequence>MAEQDATPAPSEATPLRSGTLLAKRAPKSTINIPSTTPQRRSSRLLSVRKKNQSNVNTSPINIEIEEGDDENLVGDDDFEKQPPNLGRERTGRVIKERLVDIKVGYEKLKTRSSPHVLIKAIKGMNEVQRSEVEKIGFGFLGCFNNGICGFFLEYKHVVIFVLQGDMVMRFFDEKGLGAKVLRLKGQAARHLEMPWRDAKTIHDYGVTTMRHMETYMGQSLRKWECGLTRGDQKPINSPRSKRCDLEEGQGM</sequence>
<protein>
    <submittedName>
        <fullName evidence="2">Uncharacterized protein</fullName>
    </submittedName>
</protein>
<evidence type="ECO:0000313" key="3">
    <source>
        <dbReference type="Proteomes" id="UP000249390"/>
    </source>
</evidence>
<organism evidence="2 3">
    <name type="scientific">Cuscuta australis</name>
    <dbReference type="NCBI Taxonomy" id="267555"/>
    <lineage>
        <taxon>Eukaryota</taxon>
        <taxon>Viridiplantae</taxon>
        <taxon>Streptophyta</taxon>
        <taxon>Embryophyta</taxon>
        <taxon>Tracheophyta</taxon>
        <taxon>Spermatophyta</taxon>
        <taxon>Magnoliopsida</taxon>
        <taxon>eudicotyledons</taxon>
        <taxon>Gunneridae</taxon>
        <taxon>Pentapetalae</taxon>
        <taxon>asterids</taxon>
        <taxon>lamiids</taxon>
        <taxon>Solanales</taxon>
        <taxon>Convolvulaceae</taxon>
        <taxon>Cuscuteae</taxon>
        <taxon>Cuscuta</taxon>
        <taxon>Cuscuta subgen. Grammica</taxon>
        <taxon>Cuscuta sect. Cleistogrammica</taxon>
    </lineage>
</organism>
<dbReference type="EMBL" id="NQVE01000088">
    <property type="protein sequence ID" value="RAL49228.1"/>
    <property type="molecule type" value="Genomic_DNA"/>
</dbReference>
<reference evidence="2 3" key="1">
    <citation type="submission" date="2018-06" db="EMBL/GenBank/DDBJ databases">
        <title>The Genome of Cuscuta australis (Dodder) Provides Insight into the Evolution of Plant Parasitism.</title>
        <authorList>
            <person name="Liu H."/>
        </authorList>
    </citation>
    <scope>NUCLEOTIDE SEQUENCE [LARGE SCALE GENOMIC DNA]</scope>
    <source>
        <strain evidence="3">cv. Yunnan</strain>
        <tissue evidence="2">Vines</tissue>
    </source>
</reference>
<keyword evidence="3" id="KW-1185">Reference proteome</keyword>
<dbReference type="Proteomes" id="UP000249390">
    <property type="component" value="Unassembled WGS sequence"/>
</dbReference>
<dbReference type="AlphaFoldDB" id="A0A328DXL8"/>
<evidence type="ECO:0000313" key="2">
    <source>
        <dbReference type="EMBL" id="RAL49228.1"/>
    </source>
</evidence>
<gene>
    <name evidence="2" type="ORF">DM860_014446</name>
</gene>
<proteinExistence type="predicted"/>
<feature type="region of interest" description="Disordered" evidence="1">
    <location>
        <begin position="232"/>
        <end position="252"/>
    </location>
</feature>
<comment type="caution">
    <text evidence="2">The sequence shown here is derived from an EMBL/GenBank/DDBJ whole genome shotgun (WGS) entry which is preliminary data.</text>
</comment>
<feature type="compositionally biased region" description="Basic residues" evidence="1">
    <location>
        <begin position="41"/>
        <end position="52"/>
    </location>
</feature>
<name>A0A328DXL8_9ASTE</name>
<accession>A0A328DXL8</accession>
<feature type="compositionally biased region" description="Polar residues" evidence="1">
    <location>
        <begin position="29"/>
        <end position="39"/>
    </location>
</feature>
<feature type="region of interest" description="Disordered" evidence="1">
    <location>
        <begin position="1"/>
        <end position="54"/>
    </location>
</feature>
<evidence type="ECO:0000256" key="1">
    <source>
        <dbReference type="SAM" id="MobiDB-lite"/>
    </source>
</evidence>